<reference evidence="2 3" key="1">
    <citation type="submission" date="2018-11" db="EMBL/GenBank/DDBJ databases">
        <title>Genome sequencing of Lautropia sp. KCOM 2505 (= ChDC F240).</title>
        <authorList>
            <person name="Kook J.-K."/>
            <person name="Park S.-N."/>
            <person name="Lim Y.K."/>
        </authorList>
    </citation>
    <scope>NUCLEOTIDE SEQUENCE [LARGE SCALE GENOMIC DNA]</scope>
    <source>
        <strain evidence="2 3">KCOM 2505</strain>
    </source>
</reference>
<dbReference type="Gene3D" id="6.20.450.20">
    <property type="match status" value="1"/>
</dbReference>
<dbReference type="InterPro" id="IPR048851">
    <property type="entry name" value="PaaA2_dom"/>
</dbReference>
<organism evidence="2 3">
    <name type="scientific">Lautropia dentalis</name>
    <dbReference type="NCBI Taxonomy" id="2490857"/>
    <lineage>
        <taxon>Bacteria</taxon>
        <taxon>Pseudomonadati</taxon>
        <taxon>Pseudomonadota</taxon>
        <taxon>Betaproteobacteria</taxon>
        <taxon>Burkholderiales</taxon>
        <taxon>Burkholderiaceae</taxon>
        <taxon>Lautropia</taxon>
    </lineage>
</organism>
<keyword evidence="3" id="KW-1185">Reference proteome</keyword>
<dbReference type="AlphaFoldDB" id="A0A3R8LQ18"/>
<sequence length="68" mass="7885">MTTQTIFDPLLSIYDSAEEEAEHTAWLRAKLQASIDDPRPSITHEEVERRMTLRLARLYEQHAAKESS</sequence>
<evidence type="ECO:0000313" key="2">
    <source>
        <dbReference type="EMBL" id="RRN43653.1"/>
    </source>
</evidence>
<evidence type="ECO:0000259" key="1">
    <source>
        <dbReference type="Pfam" id="PF21217"/>
    </source>
</evidence>
<evidence type="ECO:0000313" key="3">
    <source>
        <dbReference type="Proteomes" id="UP000270261"/>
    </source>
</evidence>
<gene>
    <name evidence="2" type="ORF">EHV23_09485</name>
</gene>
<dbReference type="Proteomes" id="UP000270261">
    <property type="component" value="Unassembled WGS sequence"/>
</dbReference>
<proteinExistence type="predicted"/>
<accession>A0A3R8LQ18</accession>
<feature type="domain" description="Stability determinant" evidence="1">
    <location>
        <begin position="18"/>
        <end position="47"/>
    </location>
</feature>
<dbReference type="EMBL" id="RRUE01000002">
    <property type="protein sequence ID" value="RRN43653.1"/>
    <property type="molecule type" value="Genomic_DNA"/>
</dbReference>
<dbReference type="Pfam" id="PF21217">
    <property type="entry name" value="PaaA2"/>
    <property type="match status" value="1"/>
</dbReference>
<comment type="caution">
    <text evidence="2">The sequence shown here is derived from an EMBL/GenBank/DDBJ whole genome shotgun (WGS) entry which is preliminary data.</text>
</comment>
<name>A0A3R8LQ18_9BURK</name>
<dbReference type="RefSeq" id="WP_125095858.1">
    <property type="nucleotide sequence ID" value="NZ_RRUE01000002.1"/>
</dbReference>
<protein>
    <submittedName>
        <fullName evidence="2">Stability determinant</fullName>
    </submittedName>
</protein>